<dbReference type="GO" id="GO:0016538">
    <property type="term" value="F:cyclin-dependent protein serine/threonine kinase regulator activity"/>
    <property type="evidence" value="ECO:0007669"/>
    <property type="project" value="TreeGrafter"/>
</dbReference>
<feature type="compositionally biased region" description="Polar residues" evidence="1">
    <location>
        <begin position="502"/>
        <end position="521"/>
    </location>
</feature>
<dbReference type="GO" id="GO:0016301">
    <property type="term" value="F:kinase activity"/>
    <property type="evidence" value="ECO:0007669"/>
    <property type="project" value="UniProtKB-KW"/>
</dbReference>
<dbReference type="InterPro" id="IPR013922">
    <property type="entry name" value="Cyclin_PHO80-like"/>
</dbReference>
<feature type="region of interest" description="Disordered" evidence="1">
    <location>
        <begin position="490"/>
        <end position="545"/>
    </location>
</feature>
<name>A0A9P3PLH4_LYOSH</name>
<dbReference type="PANTHER" id="PTHR15615:SF36">
    <property type="entry name" value="PHO85 CYCLIN-5"/>
    <property type="match status" value="1"/>
</dbReference>
<dbReference type="GO" id="GO:0019901">
    <property type="term" value="F:protein kinase binding"/>
    <property type="evidence" value="ECO:0007669"/>
    <property type="project" value="InterPro"/>
</dbReference>
<feature type="compositionally biased region" description="Polar residues" evidence="1">
    <location>
        <begin position="45"/>
        <end position="57"/>
    </location>
</feature>
<dbReference type="GO" id="GO:0000307">
    <property type="term" value="C:cyclin-dependent protein kinase holoenzyme complex"/>
    <property type="evidence" value="ECO:0007669"/>
    <property type="project" value="TreeGrafter"/>
</dbReference>
<feature type="region of interest" description="Disordered" evidence="1">
    <location>
        <begin position="72"/>
        <end position="91"/>
    </location>
</feature>
<dbReference type="CDD" id="cd20557">
    <property type="entry name" value="CYCLIN_ScPCL1-like"/>
    <property type="match status" value="1"/>
</dbReference>
<proteinExistence type="predicted"/>
<dbReference type="EMBL" id="BRPK01000004">
    <property type="protein sequence ID" value="GLB37623.1"/>
    <property type="molecule type" value="Genomic_DNA"/>
</dbReference>
<feature type="region of interest" description="Disordered" evidence="1">
    <location>
        <begin position="25"/>
        <end position="59"/>
    </location>
</feature>
<feature type="compositionally biased region" description="Polar residues" evidence="1">
    <location>
        <begin position="536"/>
        <end position="545"/>
    </location>
</feature>
<evidence type="ECO:0000313" key="3">
    <source>
        <dbReference type="Proteomes" id="UP001063166"/>
    </source>
</evidence>
<reference evidence="2" key="1">
    <citation type="submission" date="2022-07" db="EMBL/GenBank/DDBJ databases">
        <title>The genome of Lyophyllum shimeji provides insight into the initial evolution of ectomycorrhizal fungal genome.</title>
        <authorList>
            <person name="Kobayashi Y."/>
            <person name="Shibata T."/>
            <person name="Hirakawa H."/>
            <person name="Shigenobu S."/>
            <person name="Nishiyama T."/>
            <person name="Yamada A."/>
            <person name="Hasebe M."/>
            <person name="Kawaguchi M."/>
        </authorList>
    </citation>
    <scope>NUCLEOTIDE SEQUENCE</scope>
    <source>
        <strain evidence="2">AT787</strain>
    </source>
</reference>
<evidence type="ECO:0000313" key="2">
    <source>
        <dbReference type="EMBL" id="GLB37623.1"/>
    </source>
</evidence>
<feature type="region of interest" description="Disordered" evidence="1">
    <location>
        <begin position="129"/>
        <end position="186"/>
    </location>
</feature>
<protein>
    <submittedName>
        <fullName evidence="2">Regulation of cyclin-dependent protein serine/threonine kinase activity</fullName>
    </submittedName>
</protein>
<organism evidence="2 3">
    <name type="scientific">Lyophyllum shimeji</name>
    <name type="common">Hon-shimeji</name>
    <name type="synonym">Tricholoma shimeji</name>
    <dbReference type="NCBI Taxonomy" id="47721"/>
    <lineage>
        <taxon>Eukaryota</taxon>
        <taxon>Fungi</taxon>
        <taxon>Dikarya</taxon>
        <taxon>Basidiomycota</taxon>
        <taxon>Agaricomycotina</taxon>
        <taxon>Agaricomycetes</taxon>
        <taxon>Agaricomycetidae</taxon>
        <taxon>Agaricales</taxon>
        <taxon>Tricholomatineae</taxon>
        <taxon>Lyophyllaceae</taxon>
        <taxon>Lyophyllum</taxon>
    </lineage>
</organism>
<feature type="compositionally biased region" description="Polar residues" evidence="1">
    <location>
        <begin position="132"/>
        <end position="152"/>
    </location>
</feature>
<keyword evidence="2" id="KW-0808">Transferase</keyword>
<feature type="region of interest" description="Disordered" evidence="1">
    <location>
        <begin position="297"/>
        <end position="328"/>
    </location>
</feature>
<feature type="compositionally biased region" description="Polar residues" evidence="1">
    <location>
        <begin position="173"/>
        <end position="186"/>
    </location>
</feature>
<dbReference type="PANTHER" id="PTHR15615">
    <property type="match status" value="1"/>
</dbReference>
<gene>
    <name evidence="2" type="ORF">LshimejAT787_0406740</name>
</gene>
<sequence>MHALHSLAHRAPPATRTRVRWQPYSSLSSSSCSSSSSRSSPTSSYLNTPASSVTSSPRIAPLTNEIECARQILPSTTPQSKEPPLRDTHRRKHAVSLVDQAVKSLCEIWRPQDIPPVFVASARTMVTGGATYDQNPLSKQKPISRTTSRNPQLPSPVSPSTNSSPSLASSSPFTQAQAPSLSDQDIAGTSCSRSNLVPIKAFVHEVLRRSRTSGCVLQTALCYLEAIRSKVPELVRQERAGEGVKGEPDLGDVITPATEAEFERETEFTMRLDSVDNDARLDEDVMATVRVQDSGLDSSLDTLMNPPQADEPPLLHHSQRLPPAQSLPSLPPLPSPLLCPRRAFLASLILASKFTQDKCYSNRAWAKLSGLPPREIGRCERALGEALEWRLWVGKQPSAPQTSPPLAPVSRPVVRTQSEASLFTATPTPQPFLVWDEKCKELLTARNPANRGLRRCATLPAEAYAPAAPVAIQLEKAPWQTSKLSTSYINDVPSPGQMTAADLQSSKPMDLSPSTSTSLQYTDGIRLNPSPPTPGLSYSPSSTDSCSGDGTIQMSSFLDDSMGTFACGNPAVGTAESWPWSDTFDITPCLPTVKSPPFRHPHAASKTNPIVDQFGPTPMVDGYADSLPYQVPSGVGADTVGCPWATENGMLMCSLPS</sequence>
<dbReference type="OrthoDB" id="286814at2759"/>
<dbReference type="AlphaFoldDB" id="A0A9P3PLH4"/>
<comment type="caution">
    <text evidence="2">The sequence shown here is derived from an EMBL/GenBank/DDBJ whole genome shotgun (WGS) entry which is preliminary data.</text>
</comment>
<keyword evidence="2" id="KW-0418">Kinase</keyword>
<dbReference type="GO" id="GO:0005634">
    <property type="term" value="C:nucleus"/>
    <property type="evidence" value="ECO:0007669"/>
    <property type="project" value="TreeGrafter"/>
</dbReference>
<evidence type="ECO:0000256" key="1">
    <source>
        <dbReference type="SAM" id="MobiDB-lite"/>
    </source>
</evidence>
<dbReference type="Gene3D" id="1.10.472.10">
    <property type="entry name" value="Cyclin-like"/>
    <property type="match status" value="1"/>
</dbReference>
<dbReference type="Proteomes" id="UP001063166">
    <property type="component" value="Unassembled WGS sequence"/>
</dbReference>
<accession>A0A9P3PLH4</accession>
<feature type="compositionally biased region" description="Low complexity" evidence="1">
    <location>
        <begin position="25"/>
        <end position="44"/>
    </location>
</feature>
<feature type="compositionally biased region" description="Low complexity" evidence="1">
    <location>
        <begin position="158"/>
        <end position="172"/>
    </location>
</feature>
<keyword evidence="3" id="KW-1185">Reference proteome</keyword>